<reference evidence="16 17" key="1">
    <citation type="submission" date="2019-08" db="EMBL/GenBank/DDBJ databases">
        <title>The genome of the soybean aphid Biotype 1, its phylome, world population structure and adaptation to the North American continent.</title>
        <authorList>
            <person name="Giordano R."/>
            <person name="Donthu R.K."/>
            <person name="Hernandez A.G."/>
            <person name="Wright C.L."/>
            <person name="Zimin A.V."/>
        </authorList>
    </citation>
    <scope>NUCLEOTIDE SEQUENCE [LARGE SCALE GENOMIC DNA]</scope>
    <source>
        <tissue evidence="16">Whole aphids</tissue>
    </source>
</reference>
<gene>
    <name evidence="16" type="ORF">AGLY_009148</name>
</gene>
<name>A0A6G0TKQ5_APHGL</name>
<evidence type="ECO:0000256" key="1">
    <source>
        <dbReference type="ARBA" id="ARBA00000434"/>
    </source>
</evidence>
<feature type="signal peptide" evidence="13">
    <location>
        <begin position="1"/>
        <end position="23"/>
    </location>
</feature>
<comment type="subcellular location">
    <subcellularLocation>
        <location evidence="12">Endomembrane system</location>
        <topology evidence="12">Single-pass membrane protein</topology>
    </subcellularLocation>
    <subcellularLocation>
        <location evidence="2">Membrane</location>
        <topology evidence="2">Single-pass type II membrane protein</topology>
    </subcellularLocation>
</comment>
<dbReference type="AlphaFoldDB" id="A0A6G0TKQ5"/>
<dbReference type="Pfam" id="PF21174">
    <property type="entry name" value="Glce_b_sandwich"/>
    <property type="match status" value="1"/>
</dbReference>
<keyword evidence="11" id="KW-0413">Isomerase</keyword>
<dbReference type="UniPathway" id="UPA00862"/>
<keyword evidence="8" id="KW-0735">Signal-anchor</keyword>
<proteinExistence type="inferred from homology"/>
<evidence type="ECO:0000256" key="2">
    <source>
        <dbReference type="ARBA" id="ARBA00004606"/>
    </source>
</evidence>
<evidence type="ECO:0000256" key="8">
    <source>
        <dbReference type="ARBA" id="ARBA00022968"/>
    </source>
</evidence>
<keyword evidence="7" id="KW-0812">Transmembrane</keyword>
<comment type="similarity">
    <text evidence="5">Belongs to the D-glucuronyl C5-epimerase family.</text>
</comment>
<dbReference type="GO" id="GO:0005794">
    <property type="term" value="C:Golgi apparatus"/>
    <property type="evidence" value="ECO:0007669"/>
    <property type="project" value="TreeGrafter"/>
</dbReference>
<dbReference type="EMBL" id="VYZN01000034">
    <property type="protein sequence ID" value="KAE9533510.1"/>
    <property type="molecule type" value="Genomic_DNA"/>
</dbReference>
<evidence type="ECO:0000313" key="17">
    <source>
        <dbReference type="Proteomes" id="UP000475862"/>
    </source>
</evidence>
<keyword evidence="10" id="KW-0472">Membrane</keyword>
<evidence type="ECO:0000256" key="4">
    <source>
        <dbReference type="ARBA" id="ARBA00005093"/>
    </source>
</evidence>
<evidence type="ECO:0000256" key="5">
    <source>
        <dbReference type="ARBA" id="ARBA00005584"/>
    </source>
</evidence>
<evidence type="ECO:0000256" key="9">
    <source>
        <dbReference type="ARBA" id="ARBA00022989"/>
    </source>
</evidence>
<dbReference type="GO" id="GO:0015012">
    <property type="term" value="P:heparan sulfate proteoglycan biosynthetic process"/>
    <property type="evidence" value="ECO:0007669"/>
    <property type="project" value="InterPro"/>
</dbReference>
<dbReference type="GO" id="GO:0047464">
    <property type="term" value="F:heparosan-N-sulfate-glucuronate 5-epimerase activity"/>
    <property type="evidence" value="ECO:0007669"/>
    <property type="project" value="UniProtKB-EC"/>
</dbReference>
<evidence type="ECO:0000259" key="15">
    <source>
        <dbReference type="Pfam" id="PF21174"/>
    </source>
</evidence>
<evidence type="ECO:0000256" key="12">
    <source>
        <dbReference type="ARBA" id="ARBA00037847"/>
    </source>
</evidence>
<protein>
    <recommendedName>
        <fullName evidence="6">heparosan-N-sulfate-glucuronate 5-epimerase</fullName>
        <ecNumber evidence="6">5.1.3.17</ecNumber>
    </recommendedName>
</protein>
<keyword evidence="17" id="KW-1185">Reference proteome</keyword>
<accession>A0A6G0TKQ5</accession>
<dbReference type="InterPro" id="IPR059154">
    <property type="entry name" value="Glce_b_sandwich"/>
</dbReference>
<evidence type="ECO:0000256" key="7">
    <source>
        <dbReference type="ARBA" id="ARBA00022692"/>
    </source>
</evidence>
<organism evidence="16 17">
    <name type="scientific">Aphis glycines</name>
    <name type="common">Soybean aphid</name>
    <dbReference type="NCBI Taxonomy" id="307491"/>
    <lineage>
        <taxon>Eukaryota</taxon>
        <taxon>Metazoa</taxon>
        <taxon>Ecdysozoa</taxon>
        <taxon>Arthropoda</taxon>
        <taxon>Hexapoda</taxon>
        <taxon>Insecta</taxon>
        <taxon>Pterygota</taxon>
        <taxon>Neoptera</taxon>
        <taxon>Paraneoptera</taxon>
        <taxon>Hemiptera</taxon>
        <taxon>Sternorrhyncha</taxon>
        <taxon>Aphidomorpha</taxon>
        <taxon>Aphidoidea</taxon>
        <taxon>Aphididae</taxon>
        <taxon>Aphidini</taxon>
        <taxon>Aphis</taxon>
        <taxon>Aphis</taxon>
    </lineage>
</organism>
<keyword evidence="9" id="KW-1133">Transmembrane helix</keyword>
<dbReference type="Proteomes" id="UP000475862">
    <property type="component" value="Unassembled WGS sequence"/>
</dbReference>
<dbReference type="InterPro" id="IPR010598">
    <property type="entry name" value="C5-epim_C"/>
</dbReference>
<dbReference type="InterPro" id="IPR039721">
    <property type="entry name" value="C5-epimerase"/>
</dbReference>
<evidence type="ECO:0000256" key="6">
    <source>
        <dbReference type="ARBA" id="ARBA00012087"/>
    </source>
</evidence>
<comment type="caution">
    <text evidence="16">The sequence shown here is derived from an EMBL/GenBank/DDBJ whole genome shotgun (WGS) entry which is preliminary data.</text>
</comment>
<sequence length="597" mass="68732">MRLNIRTLFLVLSTFIIICTVSLWSNCSNQTFDTFSKNIKSNYESLVQNIKPIDCLINGNSIHVDCLIKNSTVYIPFSFLKNYFEVYGKIIETDDNKKKFHWSHSYSKIYHQNGKYDSRGVFTNFQNYKVEERDRVKCVSASEGKFQVIIIYILIYINKIFEYFKLKKLYLIIIGVPVSTQWNPHGYYYPTQIAQFGLSHYSKNLTLPSPKRKILENGQLNPLWNVPETSKIQIAFNAQVNSNVIDFFSTDKPISLKIDSKEEFFLSFDVALSLSTRSSIVVTIKDMKEQNEVWNLHYICSRTFIFAKGHNIYHGMHCSREFGWKKLTRNVLIDLQKGLHMLKKTTTKIFRSKYKLCDFKLYGVGFLDNLTLSSSDHISQFYAAAHWFNKHQDKESGGWINPVTRKISPVIKSLKPGWLSAMGQGQAISLLSRAFHHSGGNEVYLNTARTALKPFKIPSKNGGVLSKFMNLHPWYDEYPTVPPIFILNGFMYSLIGLYDLFSLAPNGSEVSQEAYTLWRQGMTSLKNLLPLFDMGSRSAYDLRHVTLDIAPNIARWDYHATHINQLLLLATLDNATVIQTTAKRWIGYMNGARASHN</sequence>
<dbReference type="EC" id="5.1.3.17" evidence="6"/>
<evidence type="ECO:0000256" key="11">
    <source>
        <dbReference type="ARBA" id="ARBA00023235"/>
    </source>
</evidence>
<dbReference type="PANTHER" id="PTHR13174:SF3">
    <property type="entry name" value="D-GLUCURONYL C5-EPIMERASE"/>
    <property type="match status" value="1"/>
</dbReference>
<dbReference type="GO" id="GO:0030210">
    <property type="term" value="P:heparin proteoglycan biosynthetic process"/>
    <property type="evidence" value="ECO:0007669"/>
    <property type="project" value="UniProtKB-UniPathway"/>
</dbReference>
<evidence type="ECO:0000256" key="10">
    <source>
        <dbReference type="ARBA" id="ARBA00023136"/>
    </source>
</evidence>
<evidence type="ECO:0000256" key="13">
    <source>
        <dbReference type="SAM" id="SignalP"/>
    </source>
</evidence>
<evidence type="ECO:0000256" key="3">
    <source>
        <dbReference type="ARBA" id="ARBA00004841"/>
    </source>
</evidence>
<feature type="domain" description="D-glucuronyl C5-epimerase beta-sandwich" evidence="15">
    <location>
        <begin position="241"/>
        <end position="363"/>
    </location>
</feature>
<feature type="domain" description="D-glucuronyl C5-epimerase C-terminal" evidence="14">
    <location>
        <begin position="393"/>
        <end position="586"/>
    </location>
</feature>
<feature type="chain" id="PRO_5026195289" description="heparosan-N-sulfate-glucuronate 5-epimerase" evidence="13">
    <location>
        <begin position="24"/>
        <end position="597"/>
    </location>
</feature>
<comment type="pathway">
    <text evidence="3">Glycan metabolism; heparin biosynthesis.</text>
</comment>
<dbReference type="PANTHER" id="PTHR13174">
    <property type="entry name" value="D-GLUCURONYL C5-EPIMERASE"/>
    <property type="match status" value="1"/>
</dbReference>
<dbReference type="Pfam" id="PF06662">
    <property type="entry name" value="C5-epim_C"/>
    <property type="match status" value="1"/>
</dbReference>
<keyword evidence="13" id="KW-0732">Signal</keyword>
<comment type="catalytic activity">
    <reaction evidence="1">
        <text>[heparosan-N-sulfate](n) = [heparan-N-sulfate](n)</text>
        <dbReference type="Rhea" id="RHEA:20197"/>
        <dbReference type="Rhea" id="RHEA-COMP:9556"/>
        <dbReference type="Rhea" id="RHEA-COMP:9557"/>
        <dbReference type="ChEBI" id="CHEBI:58041"/>
        <dbReference type="ChEBI" id="CHEBI:58287"/>
        <dbReference type="EC" id="5.1.3.17"/>
    </reaction>
</comment>
<comment type="pathway">
    <text evidence="4">Glycan metabolism; heparan sulfate biosynthesis.</text>
</comment>
<evidence type="ECO:0000313" key="16">
    <source>
        <dbReference type="EMBL" id="KAE9533510.1"/>
    </source>
</evidence>
<dbReference type="OrthoDB" id="5914444at2759"/>
<evidence type="ECO:0000259" key="14">
    <source>
        <dbReference type="Pfam" id="PF06662"/>
    </source>
</evidence>